<reference evidence="10 11" key="1">
    <citation type="submission" date="2018-12" db="EMBL/GenBank/DDBJ databases">
        <authorList>
            <person name="Yang Y."/>
        </authorList>
    </citation>
    <scope>NUCLEOTIDE SEQUENCE [LARGE SCALE GENOMIC DNA]</scope>
    <source>
        <strain evidence="10 11">L-25-5w-1</strain>
    </source>
</reference>
<evidence type="ECO:0000256" key="1">
    <source>
        <dbReference type="ARBA" id="ARBA00022553"/>
    </source>
</evidence>
<dbReference type="RefSeq" id="WP_126614729.1">
    <property type="nucleotide sequence ID" value="NZ_JBHUCY010000029.1"/>
</dbReference>
<dbReference type="EMBL" id="RXMA01000007">
    <property type="protein sequence ID" value="RTR21089.1"/>
    <property type="molecule type" value="Genomic_DNA"/>
</dbReference>
<proteinExistence type="predicted"/>
<dbReference type="Pfam" id="PF00072">
    <property type="entry name" value="Response_reg"/>
    <property type="match status" value="1"/>
</dbReference>
<dbReference type="Pfam" id="PF00486">
    <property type="entry name" value="Trans_reg_C"/>
    <property type="match status" value="1"/>
</dbReference>
<comment type="caution">
    <text evidence="10">The sequence shown here is derived from an EMBL/GenBank/DDBJ whole genome shotgun (WGS) entry which is preliminary data.</text>
</comment>
<protein>
    <submittedName>
        <fullName evidence="10">Response regulator transcription factor</fullName>
    </submittedName>
</protein>
<keyword evidence="5" id="KW-0804">Transcription</keyword>
<dbReference type="OrthoDB" id="9784252at2"/>
<dbReference type="InterPro" id="IPR036388">
    <property type="entry name" value="WH-like_DNA-bd_sf"/>
</dbReference>
<dbReference type="PANTHER" id="PTHR48111">
    <property type="entry name" value="REGULATOR OF RPOS"/>
    <property type="match status" value="1"/>
</dbReference>
<accession>A0A3S0IFU1</accession>
<gene>
    <name evidence="10" type="ORF">EJ903_10165</name>
</gene>
<evidence type="ECO:0000256" key="7">
    <source>
        <dbReference type="PROSITE-ProRule" id="PRU01091"/>
    </source>
</evidence>
<keyword evidence="11" id="KW-1185">Reference proteome</keyword>
<dbReference type="Proteomes" id="UP000277007">
    <property type="component" value="Unassembled WGS sequence"/>
</dbReference>
<evidence type="ECO:0000256" key="3">
    <source>
        <dbReference type="ARBA" id="ARBA00023015"/>
    </source>
</evidence>
<dbReference type="SUPFAM" id="SSF46894">
    <property type="entry name" value="C-terminal effector domain of the bipartite response regulators"/>
    <property type="match status" value="1"/>
</dbReference>
<dbReference type="GO" id="GO:0006355">
    <property type="term" value="P:regulation of DNA-templated transcription"/>
    <property type="evidence" value="ECO:0007669"/>
    <property type="project" value="InterPro"/>
</dbReference>
<keyword evidence="3" id="KW-0805">Transcription regulation</keyword>
<dbReference type="SUPFAM" id="SSF52172">
    <property type="entry name" value="CheY-like"/>
    <property type="match status" value="1"/>
</dbReference>
<dbReference type="Gene3D" id="1.10.10.10">
    <property type="entry name" value="Winged helix-like DNA-binding domain superfamily/Winged helix DNA-binding domain"/>
    <property type="match status" value="1"/>
</dbReference>
<dbReference type="Gene3D" id="6.10.250.690">
    <property type="match status" value="1"/>
</dbReference>
<dbReference type="PROSITE" id="PS51755">
    <property type="entry name" value="OMPR_PHOB"/>
    <property type="match status" value="1"/>
</dbReference>
<feature type="domain" description="OmpR/PhoB-type" evidence="9">
    <location>
        <begin position="139"/>
        <end position="239"/>
    </location>
</feature>
<name>A0A3S0IFU1_9PROT</name>
<dbReference type="CDD" id="cd00383">
    <property type="entry name" value="trans_reg_C"/>
    <property type="match status" value="1"/>
</dbReference>
<organism evidence="10 11">
    <name type="scientific">Azospirillum griseum</name>
    <dbReference type="NCBI Taxonomy" id="2496639"/>
    <lineage>
        <taxon>Bacteria</taxon>
        <taxon>Pseudomonadati</taxon>
        <taxon>Pseudomonadota</taxon>
        <taxon>Alphaproteobacteria</taxon>
        <taxon>Rhodospirillales</taxon>
        <taxon>Azospirillaceae</taxon>
        <taxon>Azospirillum</taxon>
    </lineage>
</organism>
<dbReference type="PANTHER" id="PTHR48111:SF1">
    <property type="entry name" value="TWO-COMPONENT RESPONSE REGULATOR ORR33"/>
    <property type="match status" value="1"/>
</dbReference>
<dbReference type="GO" id="GO:0032993">
    <property type="term" value="C:protein-DNA complex"/>
    <property type="evidence" value="ECO:0007669"/>
    <property type="project" value="TreeGrafter"/>
</dbReference>
<keyword evidence="4 7" id="KW-0238">DNA-binding</keyword>
<dbReference type="AlphaFoldDB" id="A0A3S0IFU1"/>
<dbReference type="GO" id="GO:0000976">
    <property type="term" value="F:transcription cis-regulatory region binding"/>
    <property type="evidence" value="ECO:0007669"/>
    <property type="project" value="TreeGrafter"/>
</dbReference>
<dbReference type="PROSITE" id="PS50110">
    <property type="entry name" value="RESPONSE_REGULATORY"/>
    <property type="match status" value="1"/>
</dbReference>
<dbReference type="SMART" id="SM00862">
    <property type="entry name" value="Trans_reg_C"/>
    <property type="match status" value="1"/>
</dbReference>
<dbReference type="InterPro" id="IPR001789">
    <property type="entry name" value="Sig_transdc_resp-reg_receiver"/>
</dbReference>
<dbReference type="GO" id="GO:0000156">
    <property type="term" value="F:phosphorelay response regulator activity"/>
    <property type="evidence" value="ECO:0007669"/>
    <property type="project" value="TreeGrafter"/>
</dbReference>
<feature type="domain" description="Response regulatory" evidence="8">
    <location>
        <begin position="2"/>
        <end position="119"/>
    </location>
</feature>
<sequence length="254" mass="29061">MKVLVIDDDSELACAMQPVLRTYSIDIDAAHTPEDGLQRLRQENYDLLLLDVMLPNTNGFELCRQIRMSSDAYKGIPIIMLTARTDLTDLVVGLETGADDYVTKPFEPRELVARIHAVRRRFWERSQPIPVAEPESEELICFQLDDSYLIIDPVKARVHVGRRNVVLTSMEYELLLFLSREPGQVFSRDDLIYSLQGISRICTRSIDAIVYRLRHKLRTVNPKADFIRTVRGRGYSLIGMRMASPPPDQTPQAE</sequence>
<dbReference type="Gene3D" id="3.40.50.2300">
    <property type="match status" value="1"/>
</dbReference>
<feature type="DNA-binding region" description="OmpR/PhoB-type" evidence="7">
    <location>
        <begin position="139"/>
        <end position="239"/>
    </location>
</feature>
<evidence type="ECO:0000313" key="10">
    <source>
        <dbReference type="EMBL" id="RTR21089.1"/>
    </source>
</evidence>
<dbReference type="InterPro" id="IPR016032">
    <property type="entry name" value="Sig_transdc_resp-reg_C-effctor"/>
</dbReference>
<dbReference type="GO" id="GO:0005829">
    <property type="term" value="C:cytosol"/>
    <property type="evidence" value="ECO:0007669"/>
    <property type="project" value="TreeGrafter"/>
</dbReference>
<evidence type="ECO:0000259" key="9">
    <source>
        <dbReference type="PROSITE" id="PS51755"/>
    </source>
</evidence>
<dbReference type="InterPro" id="IPR039420">
    <property type="entry name" value="WalR-like"/>
</dbReference>
<keyword evidence="1 6" id="KW-0597">Phosphoprotein</keyword>
<evidence type="ECO:0000313" key="11">
    <source>
        <dbReference type="Proteomes" id="UP000277007"/>
    </source>
</evidence>
<dbReference type="SMART" id="SM00448">
    <property type="entry name" value="REC"/>
    <property type="match status" value="1"/>
</dbReference>
<evidence type="ECO:0000259" key="8">
    <source>
        <dbReference type="PROSITE" id="PS50110"/>
    </source>
</evidence>
<evidence type="ECO:0000256" key="5">
    <source>
        <dbReference type="ARBA" id="ARBA00023163"/>
    </source>
</evidence>
<dbReference type="InterPro" id="IPR011006">
    <property type="entry name" value="CheY-like_superfamily"/>
</dbReference>
<keyword evidence="2" id="KW-0902">Two-component regulatory system</keyword>
<dbReference type="InterPro" id="IPR001867">
    <property type="entry name" value="OmpR/PhoB-type_DNA-bd"/>
</dbReference>
<feature type="modified residue" description="4-aspartylphosphate" evidence="6">
    <location>
        <position position="51"/>
    </location>
</feature>
<evidence type="ECO:0000256" key="2">
    <source>
        <dbReference type="ARBA" id="ARBA00023012"/>
    </source>
</evidence>
<evidence type="ECO:0000256" key="6">
    <source>
        <dbReference type="PROSITE-ProRule" id="PRU00169"/>
    </source>
</evidence>
<evidence type="ECO:0000256" key="4">
    <source>
        <dbReference type="ARBA" id="ARBA00023125"/>
    </source>
</evidence>